<dbReference type="PROSITE" id="PS01124">
    <property type="entry name" value="HTH_ARAC_FAMILY_2"/>
    <property type="match status" value="1"/>
</dbReference>
<dbReference type="Pfam" id="PF12833">
    <property type="entry name" value="HTH_18"/>
    <property type="match status" value="1"/>
</dbReference>
<dbReference type="PANTHER" id="PTHR43280">
    <property type="entry name" value="ARAC-FAMILY TRANSCRIPTIONAL REGULATOR"/>
    <property type="match status" value="1"/>
</dbReference>
<dbReference type="InterPro" id="IPR018060">
    <property type="entry name" value="HTH_AraC"/>
</dbReference>
<dbReference type="Proteomes" id="UP000267585">
    <property type="component" value="Unassembled WGS sequence"/>
</dbReference>
<dbReference type="InterPro" id="IPR009057">
    <property type="entry name" value="Homeodomain-like_sf"/>
</dbReference>
<protein>
    <submittedName>
        <fullName evidence="5">AraC family transcriptional regulator</fullName>
    </submittedName>
</protein>
<keyword evidence="1" id="KW-0805">Transcription regulation</keyword>
<proteinExistence type="predicted"/>
<evidence type="ECO:0000256" key="1">
    <source>
        <dbReference type="ARBA" id="ARBA00023015"/>
    </source>
</evidence>
<dbReference type="SUPFAM" id="SSF51182">
    <property type="entry name" value="RmlC-like cupins"/>
    <property type="match status" value="1"/>
</dbReference>
<dbReference type="InterPro" id="IPR014710">
    <property type="entry name" value="RmlC-like_jellyroll"/>
</dbReference>
<dbReference type="InterPro" id="IPR018062">
    <property type="entry name" value="HTH_AraC-typ_CS"/>
</dbReference>
<dbReference type="SMART" id="SM00342">
    <property type="entry name" value="HTH_ARAC"/>
    <property type="match status" value="1"/>
</dbReference>
<reference evidence="5 6" key="1">
    <citation type="submission" date="2018-11" db="EMBL/GenBank/DDBJ databases">
        <title>Arenibacter aquaticus sp.nov., a marine bacterium isolated from surface seawater in the South China Sea.</title>
        <authorList>
            <person name="Guo J."/>
            <person name="Sun J."/>
        </authorList>
    </citation>
    <scope>NUCLEOTIDE SEQUENCE [LARGE SCALE GENOMIC DNA]</scope>
    <source>
        <strain evidence="5 6">GUO666</strain>
    </source>
</reference>
<sequence>MKLQFADRSNFNNSSFTTKVKKYPYFLKIWHYHPELELVVVLKSEGTCFVGDSSEKFHEGEIVLLGEILPHMWLSDEDYFQSNPNLSAKAYVMHFKRDYLGSKFFETPEMQHIHSLFERAKNGIKFFDIDKELIQEARDMLKLEGFNKTVAFLTILDKLSRHKSYKLLASQGFLNTYVLSQNKHLDNVHAYIFKNFYKTITLKEAARIAHMNPSAFSRFFKRSKGTSFTRYVTGIRIGYACKLLLGGECSITTVCYESGFNSISNFNRQFRLIMNCSPSDYLREHKKSGSDYE</sequence>
<keyword evidence="2" id="KW-0238">DNA-binding</keyword>
<dbReference type="SUPFAM" id="SSF46689">
    <property type="entry name" value="Homeodomain-like"/>
    <property type="match status" value="2"/>
</dbReference>
<dbReference type="OrthoDB" id="1410704at2"/>
<feature type="domain" description="HTH araC/xylS-type" evidence="4">
    <location>
        <begin position="186"/>
        <end position="284"/>
    </location>
</feature>
<gene>
    <name evidence="5" type="ORF">EHW67_02635</name>
</gene>
<evidence type="ECO:0000313" key="6">
    <source>
        <dbReference type="Proteomes" id="UP000267585"/>
    </source>
</evidence>
<keyword evidence="6" id="KW-1185">Reference proteome</keyword>
<evidence type="ECO:0000313" key="5">
    <source>
        <dbReference type="EMBL" id="RTE55479.1"/>
    </source>
</evidence>
<evidence type="ECO:0000256" key="2">
    <source>
        <dbReference type="ARBA" id="ARBA00023125"/>
    </source>
</evidence>
<name>A0A3S0AGS6_9FLAO</name>
<dbReference type="PANTHER" id="PTHR43280:SF27">
    <property type="entry name" value="TRANSCRIPTIONAL REGULATOR MTLR"/>
    <property type="match status" value="1"/>
</dbReference>
<dbReference type="RefSeq" id="WP_126160781.1">
    <property type="nucleotide sequence ID" value="NZ_RQPJ01000001.1"/>
</dbReference>
<dbReference type="PROSITE" id="PS00041">
    <property type="entry name" value="HTH_ARAC_FAMILY_1"/>
    <property type="match status" value="1"/>
</dbReference>
<dbReference type="Gene3D" id="1.10.10.60">
    <property type="entry name" value="Homeodomain-like"/>
    <property type="match status" value="2"/>
</dbReference>
<dbReference type="GO" id="GO:0003700">
    <property type="term" value="F:DNA-binding transcription factor activity"/>
    <property type="evidence" value="ECO:0007669"/>
    <property type="project" value="InterPro"/>
</dbReference>
<comment type="caution">
    <text evidence="5">The sequence shown here is derived from an EMBL/GenBank/DDBJ whole genome shotgun (WGS) entry which is preliminary data.</text>
</comment>
<dbReference type="EMBL" id="RQPJ01000001">
    <property type="protein sequence ID" value="RTE55479.1"/>
    <property type="molecule type" value="Genomic_DNA"/>
</dbReference>
<organism evidence="5 6">
    <name type="scientific">Arenibacter aquaticus</name>
    <dbReference type="NCBI Taxonomy" id="2489054"/>
    <lineage>
        <taxon>Bacteria</taxon>
        <taxon>Pseudomonadati</taxon>
        <taxon>Bacteroidota</taxon>
        <taxon>Flavobacteriia</taxon>
        <taxon>Flavobacteriales</taxon>
        <taxon>Flavobacteriaceae</taxon>
        <taxon>Arenibacter</taxon>
    </lineage>
</organism>
<dbReference type="Gene3D" id="2.60.120.10">
    <property type="entry name" value="Jelly Rolls"/>
    <property type="match status" value="1"/>
</dbReference>
<evidence type="ECO:0000256" key="3">
    <source>
        <dbReference type="ARBA" id="ARBA00023163"/>
    </source>
</evidence>
<dbReference type="GO" id="GO:0043565">
    <property type="term" value="F:sequence-specific DNA binding"/>
    <property type="evidence" value="ECO:0007669"/>
    <property type="project" value="InterPro"/>
</dbReference>
<keyword evidence="3" id="KW-0804">Transcription</keyword>
<dbReference type="InterPro" id="IPR011051">
    <property type="entry name" value="RmlC_Cupin_sf"/>
</dbReference>
<dbReference type="AlphaFoldDB" id="A0A3S0AGS6"/>
<accession>A0A3S0AGS6</accession>
<evidence type="ECO:0000259" key="4">
    <source>
        <dbReference type="PROSITE" id="PS01124"/>
    </source>
</evidence>